<keyword evidence="6" id="KW-0627">Porphyrin biosynthesis</keyword>
<evidence type="ECO:0000256" key="7">
    <source>
        <dbReference type="ARBA" id="ARBA00025705"/>
    </source>
</evidence>
<dbReference type="Gene3D" id="3.40.1010.10">
    <property type="entry name" value="Cobalt-precorrin-4 Transmethylase, Domain 1"/>
    <property type="match status" value="1"/>
</dbReference>
<dbReference type="InterPro" id="IPR006366">
    <property type="entry name" value="CobA/CysG_C"/>
</dbReference>
<evidence type="ECO:0000256" key="6">
    <source>
        <dbReference type="ARBA" id="ARBA00023244"/>
    </source>
</evidence>
<dbReference type="SUPFAM" id="SSF53790">
    <property type="entry name" value="Tetrapyrrole methylase"/>
    <property type="match status" value="1"/>
</dbReference>
<accession>A0ABM6MB50</accession>
<sequence>MTHLQSPGATGTVWLVGAGPGDPDLLTVKAARIIAQASLIVHDGLVDDAILALARPDARLISVAKKRARHTLPQDDINAMLIAEARKGHDVVRLKGGDPFIFGRGGEEVDDCRAAGVAVEVIPGISAANGSAAAAQLPLTHRDLSSAVTFVAGQCKGLTEQDWSGLAGKGRTLVIYMGVATGDAIAEKLIADGLSPDTPVAVLEKGTRADMRTLRTLLTDLGPMIARESVISPALIVIGDVVTRARATDCLPTLFAQHLEPTPFSESLA</sequence>
<dbReference type="EMBL" id="CP020083">
    <property type="protein sequence ID" value="ASR53288.1"/>
    <property type="molecule type" value="Genomic_DNA"/>
</dbReference>
<dbReference type="InterPro" id="IPR014777">
    <property type="entry name" value="4pyrrole_Mease_sub1"/>
</dbReference>
<dbReference type="Gene3D" id="3.30.950.10">
    <property type="entry name" value="Methyltransferase, Cobalt-precorrin-4 Transmethylase, Domain 2"/>
    <property type="match status" value="1"/>
</dbReference>
<dbReference type="RefSeq" id="WP_117353326.1">
    <property type="nucleotide sequence ID" value="NZ_CP020083.1"/>
</dbReference>
<keyword evidence="10" id="KW-1185">Reference proteome</keyword>
<feature type="domain" description="Tetrapyrrole methylase" evidence="8">
    <location>
        <begin position="12"/>
        <end position="221"/>
    </location>
</feature>
<dbReference type="InterPro" id="IPR014776">
    <property type="entry name" value="4pyrrole_Mease_sub2"/>
</dbReference>
<dbReference type="PANTHER" id="PTHR45790">
    <property type="entry name" value="SIROHEME SYNTHASE-RELATED"/>
    <property type="match status" value="1"/>
</dbReference>
<dbReference type="Proteomes" id="UP000258016">
    <property type="component" value="Chromosome"/>
</dbReference>
<dbReference type="InterPro" id="IPR000878">
    <property type="entry name" value="4pyrrol_Mease"/>
</dbReference>
<proteinExistence type="inferred from homology"/>
<dbReference type="NCBIfam" id="NF004790">
    <property type="entry name" value="PRK06136.1"/>
    <property type="match status" value="1"/>
</dbReference>
<dbReference type="PROSITE" id="PS00839">
    <property type="entry name" value="SUMT_1"/>
    <property type="match status" value="1"/>
</dbReference>
<evidence type="ECO:0000259" key="8">
    <source>
        <dbReference type="Pfam" id="PF00590"/>
    </source>
</evidence>
<protein>
    <recommendedName>
        <fullName evidence="2">uroporphyrinogen-III C-methyltransferase</fullName>
        <ecNumber evidence="2">2.1.1.107</ecNumber>
    </recommendedName>
</protein>
<dbReference type="PANTHER" id="PTHR45790:SF3">
    <property type="entry name" value="S-ADENOSYL-L-METHIONINE-DEPENDENT UROPORPHYRINOGEN III METHYLTRANSFERASE, CHLOROPLASTIC"/>
    <property type="match status" value="1"/>
</dbReference>
<dbReference type="CDD" id="cd11642">
    <property type="entry name" value="SUMT"/>
    <property type="match status" value="1"/>
</dbReference>
<dbReference type="EC" id="2.1.1.107" evidence="2"/>
<reference evidence="9 10" key="1">
    <citation type="submission" date="2017-03" db="EMBL/GenBank/DDBJ databases">
        <title>Complete genome sequence of Blastomonas fulva degrading microcsystin LR.</title>
        <authorList>
            <person name="Lee H.-g."/>
            <person name="Jin L."/>
            <person name="oh H.-M."/>
        </authorList>
    </citation>
    <scope>NUCLEOTIDE SEQUENCE [LARGE SCALE GENOMIC DNA]</scope>
    <source>
        <strain evidence="9 10">T2</strain>
    </source>
</reference>
<evidence type="ECO:0000256" key="1">
    <source>
        <dbReference type="ARBA" id="ARBA00005879"/>
    </source>
</evidence>
<evidence type="ECO:0000256" key="4">
    <source>
        <dbReference type="ARBA" id="ARBA00022679"/>
    </source>
</evidence>
<comment type="similarity">
    <text evidence="1">Belongs to the precorrin methyltransferase family.</text>
</comment>
<evidence type="ECO:0000256" key="3">
    <source>
        <dbReference type="ARBA" id="ARBA00022603"/>
    </source>
</evidence>
<keyword evidence="3" id="KW-0489">Methyltransferase</keyword>
<dbReference type="InterPro" id="IPR003043">
    <property type="entry name" value="Uropor_MeTrfase_CS"/>
</dbReference>
<organism evidence="9 10">
    <name type="scientific">Blastomonas fulva</name>
    <dbReference type="NCBI Taxonomy" id="1550728"/>
    <lineage>
        <taxon>Bacteria</taxon>
        <taxon>Pseudomonadati</taxon>
        <taxon>Pseudomonadota</taxon>
        <taxon>Alphaproteobacteria</taxon>
        <taxon>Sphingomonadales</taxon>
        <taxon>Sphingomonadaceae</taxon>
        <taxon>Blastomonas</taxon>
    </lineage>
</organism>
<gene>
    <name evidence="9" type="ORF">B5J99_02570</name>
</gene>
<dbReference type="Pfam" id="PF00590">
    <property type="entry name" value="TP_methylase"/>
    <property type="match status" value="1"/>
</dbReference>
<dbReference type="InterPro" id="IPR050161">
    <property type="entry name" value="Siro_Cobalamin_biosynth"/>
</dbReference>
<name>A0ABM6MB50_9SPHN</name>
<evidence type="ECO:0000256" key="5">
    <source>
        <dbReference type="ARBA" id="ARBA00022691"/>
    </source>
</evidence>
<evidence type="ECO:0000256" key="2">
    <source>
        <dbReference type="ARBA" id="ARBA00012162"/>
    </source>
</evidence>
<comment type="pathway">
    <text evidence="7">Porphyrin-containing compound metabolism; siroheme biosynthesis; precorrin-2 from uroporphyrinogen III: step 1/1.</text>
</comment>
<keyword evidence="5" id="KW-0949">S-adenosyl-L-methionine</keyword>
<keyword evidence="4" id="KW-0808">Transferase</keyword>
<dbReference type="InterPro" id="IPR035996">
    <property type="entry name" value="4pyrrol_Methylase_sf"/>
</dbReference>
<evidence type="ECO:0000313" key="9">
    <source>
        <dbReference type="EMBL" id="ASR53288.1"/>
    </source>
</evidence>
<dbReference type="NCBIfam" id="TIGR01469">
    <property type="entry name" value="cobA_cysG_Cterm"/>
    <property type="match status" value="1"/>
</dbReference>
<dbReference type="GeneID" id="303484454"/>
<evidence type="ECO:0000313" key="10">
    <source>
        <dbReference type="Proteomes" id="UP000258016"/>
    </source>
</evidence>